<proteinExistence type="predicted"/>
<dbReference type="PANTHER" id="PTHR34992">
    <property type="entry name" value="HYPHAL ANASTAMOSIS-7 PROTEIN"/>
    <property type="match status" value="1"/>
</dbReference>
<comment type="subcellular location">
    <subcellularLocation>
        <location evidence="1">Cell membrane</location>
        <topology evidence="1">Lipid-anchor</topology>
        <topology evidence="1">GPI-anchor</topology>
    </subcellularLocation>
</comment>
<keyword evidence="5 8" id="KW-0472">Membrane</keyword>
<gene>
    <name evidence="11" type="ORF">CKM354_000543700</name>
</gene>
<evidence type="ECO:0000256" key="8">
    <source>
        <dbReference type="SAM" id="Phobius"/>
    </source>
</evidence>
<evidence type="ECO:0000256" key="7">
    <source>
        <dbReference type="ARBA" id="ARBA00023288"/>
    </source>
</evidence>
<feature type="chain" id="PRO_5040303327" description="Copper acquisition factor BIM1-like domain-containing protein" evidence="9">
    <location>
        <begin position="21"/>
        <end position="252"/>
    </location>
</feature>
<keyword evidence="8" id="KW-1133">Transmembrane helix</keyword>
<feature type="transmembrane region" description="Helical" evidence="8">
    <location>
        <begin position="204"/>
        <end position="226"/>
    </location>
</feature>
<dbReference type="OrthoDB" id="2587363at2759"/>
<evidence type="ECO:0000256" key="4">
    <source>
        <dbReference type="ARBA" id="ARBA00022729"/>
    </source>
</evidence>
<evidence type="ECO:0000313" key="11">
    <source>
        <dbReference type="EMBL" id="GIZ42159.1"/>
    </source>
</evidence>
<evidence type="ECO:0000256" key="3">
    <source>
        <dbReference type="ARBA" id="ARBA00022622"/>
    </source>
</evidence>
<name>A0A9P3CDC5_9PEZI</name>
<evidence type="ECO:0000256" key="6">
    <source>
        <dbReference type="ARBA" id="ARBA00023180"/>
    </source>
</evidence>
<feature type="domain" description="Copper acquisition factor BIM1-like" evidence="10">
    <location>
        <begin position="26"/>
        <end position="166"/>
    </location>
</feature>
<dbReference type="GeneID" id="68291012"/>
<dbReference type="InterPro" id="IPR046936">
    <property type="entry name" value="BIM1-like"/>
</dbReference>
<keyword evidence="7" id="KW-0449">Lipoprotein</keyword>
<comment type="caution">
    <text evidence="11">The sequence shown here is derived from an EMBL/GenBank/DDBJ whole genome shotgun (WGS) entry which is preliminary data.</text>
</comment>
<evidence type="ECO:0000313" key="12">
    <source>
        <dbReference type="Proteomes" id="UP000825890"/>
    </source>
</evidence>
<keyword evidence="3" id="KW-0336">GPI-anchor</keyword>
<keyword evidence="6" id="KW-0325">Glycoprotein</keyword>
<dbReference type="EMBL" id="BOLY01000003">
    <property type="protein sequence ID" value="GIZ42159.1"/>
    <property type="molecule type" value="Genomic_DNA"/>
</dbReference>
<protein>
    <recommendedName>
        <fullName evidence="10">Copper acquisition factor BIM1-like domain-containing protein</fullName>
    </recommendedName>
</protein>
<dbReference type="PANTHER" id="PTHR34992:SF5">
    <property type="entry name" value="ANCHORED PROTEIN, PUTATIVE (AFU_ORTHOLOGUE AFUA_6G02800)-RELATED"/>
    <property type="match status" value="1"/>
</dbReference>
<evidence type="ECO:0000256" key="9">
    <source>
        <dbReference type="SAM" id="SignalP"/>
    </source>
</evidence>
<evidence type="ECO:0000256" key="5">
    <source>
        <dbReference type="ARBA" id="ARBA00023136"/>
    </source>
</evidence>
<keyword evidence="12" id="KW-1185">Reference proteome</keyword>
<keyword evidence="8" id="KW-0812">Transmembrane</keyword>
<keyword evidence="2" id="KW-1003">Cell membrane</keyword>
<sequence length="252" mass="27085">MQLSYSIVLLAASCAGATYATIGNVGPAAFLWPHERPFLADTETISPCGSTRGVQTRTEFPMTNGRLALLARNKTRAVHVAVSCSDNSVAQDSFDIFDGPQQIQLGIGHTCIWTPDAPAGVAVGANATFQVFYATGAAHDVHYACADVTYVDSGAFDELVPCFNATRPSSLNPRTIASPTAFPYDSPPWAESDSRYTLLSPGQITAITIGSIVFAALIASGLIPLWRRFRNRQVEPKEMQELEKATSESFPH</sequence>
<reference evidence="11 12" key="1">
    <citation type="submission" date="2021-01" db="EMBL/GenBank/DDBJ databases">
        <title>Cercospora kikuchii MAFF 305040 whole genome shotgun sequence.</title>
        <authorList>
            <person name="Kashiwa T."/>
            <person name="Suzuki T."/>
        </authorList>
    </citation>
    <scope>NUCLEOTIDE SEQUENCE [LARGE SCALE GENOMIC DNA]</scope>
    <source>
        <strain evidence="11 12">MAFF 305040</strain>
    </source>
</reference>
<keyword evidence="4 9" id="KW-0732">Signal</keyword>
<organism evidence="11 12">
    <name type="scientific">Cercospora kikuchii</name>
    <dbReference type="NCBI Taxonomy" id="84275"/>
    <lineage>
        <taxon>Eukaryota</taxon>
        <taxon>Fungi</taxon>
        <taxon>Dikarya</taxon>
        <taxon>Ascomycota</taxon>
        <taxon>Pezizomycotina</taxon>
        <taxon>Dothideomycetes</taxon>
        <taxon>Dothideomycetidae</taxon>
        <taxon>Mycosphaerellales</taxon>
        <taxon>Mycosphaerellaceae</taxon>
        <taxon>Cercospora</taxon>
    </lineage>
</organism>
<dbReference type="AlphaFoldDB" id="A0A9P3CDC5"/>
<dbReference type="InterPro" id="IPR046530">
    <property type="entry name" value="BIM1-like_dom"/>
</dbReference>
<dbReference type="RefSeq" id="XP_044656646.1">
    <property type="nucleotide sequence ID" value="XM_044800711.1"/>
</dbReference>
<dbReference type="Pfam" id="PF20238">
    <property type="entry name" value="BIM1-like_dom"/>
    <property type="match status" value="1"/>
</dbReference>
<dbReference type="Proteomes" id="UP000825890">
    <property type="component" value="Unassembled WGS sequence"/>
</dbReference>
<dbReference type="GO" id="GO:0005886">
    <property type="term" value="C:plasma membrane"/>
    <property type="evidence" value="ECO:0007669"/>
    <property type="project" value="UniProtKB-SubCell"/>
</dbReference>
<evidence type="ECO:0000256" key="2">
    <source>
        <dbReference type="ARBA" id="ARBA00022475"/>
    </source>
</evidence>
<feature type="signal peptide" evidence="9">
    <location>
        <begin position="1"/>
        <end position="20"/>
    </location>
</feature>
<evidence type="ECO:0000256" key="1">
    <source>
        <dbReference type="ARBA" id="ARBA00004609"/>
    </source>
</evidence>
<dbReference type="GO" id="GO:0098552">
    <property type="term" value="C:side of membrane"/>
    <property type="evidence" value="ECO:0007669"/>
    <property type="project" value="UniProtKB-KW"/>
</dbReference>
<evidence type="ECO:0000259" key="10">
    <source>
        <dbReference type="Pfam" id="PF20238"/>
    </source>
</evidence>
<accession>A0A9P3CDC5</accession>